<dbReference type="Pfam" id="PF08352">
    <property type="entry name" value="oligo_HPY"/>
    <property type="match status" value="1"/>
</dbReference>
<dbReference type="InterPro" id="IPR017871">
    <property type="entry name" value="ABC_transporter-like_CS"/>
</dbReference>
<dbReference type="OrthoDB" id="37801at2"/>
<dbReference type="SMART" id="SM00382">
    <property type="entry name" value="AAA"/>
    <property type="match status" value="1"/>
</dbReference>
<keyword evidence="4" id="KW-1003">Cell membrane</keyword>
<keyword evidence="5" id="KW-0547">Nucleotide-binding</keyword>
<dbReference type="STRING" id="1231623.Tasa_015_022"/>
<dbReference type="InterPro" id="IPR050388">
    <property type="entry name" value="ABC_Ni/Peptide_Import"/>
</dbReference>
<evidence type="ECO:0000256" key="5">
    <source>
        <dbReference type="ARBA" id="ARBA00022741"/>
    </source>
</evidence>
<dbReference type="GO" id="GO:0005886">
    <property type="term" value="C:plasma membrane"/>
    <property type="evidence" value="ECO:0007669"/>
    <property type="project" value="UniProtKB-SubCell"/>
</dbReference>
<dbReference type="AlphaFoldDB" id="A0A0D6ML82"/>
<protein>
    <submittedName>
        <fullName evidence="9">Oligopeptide/dipeptide ABC transporter ATPase</fullName>
    </submittedName>
</protein>
<dbReference type="InterPro" id="IPR027417">
    <property type="entry name" value="P-loop_NTPase"/>
</dbReference>
<comment type="caution">
    <text evidence="9">The sequence shown here is derived from an EMBL/GenBank/DDBJ whole genome shotgun (WGS) entry which is preliminary data.</text>
</comment>
<dbReference type="GO" id="GO:0016887">
    <property type="term" value="F:ATP hydrolysis activity"/>
    <property type="evidence" value="ECO:0007669"/>
    <property type="project" value="InterPro"/>
</dbReference>
<proteinExistence type="inferred from homology"/>
<keyword evidence="10" id="KW-1185">Reference proteome</keyword>
<dbReference type="Pfam" id="PF00005">
    <property type="entry name" value="ABC_tran"/>
    <property type="match status" value="1"/>
</dbReference>
<dbReference type="InterPro" id="IPR003439">
    <property type="entry name" value="ABC_transporter-like_ATP-bd"/>
</dbReference>
<comment type="subcellular location">
    <subcellularLocation>
        <location evidence="1">Cell inner membrane</location>
        <topology evidence="1">Peripheral membrane protein</topology>
    </subcellularLocation>
</comment>
<dbReference type="PANTHER" id="PTHR43297:SF2">
    <property type="entry name" value="DIPEPTIDE TRANSPORT ATP-BINDING PROTEIN DPPD"/>
    <property type="match status" value="1"/>
</dbReference>
<dbReference type="InterPro" id="IPR013563">
    <property type="entry name" value="Oligopep_ABC_C"/>
</dbReference>
<dbReference type="GO" id="GO:0015833">
    <property type="term" value="P:peptide transport"/>
    <property type="evidence" value="ECO:0007669"/>
    <property type="project" value="InterPro"/>
</dbReference>
<feature type="domain" description="ABC transporter" evidence="8">
    <location>
        <begin position="7"/>
        <end position="258"/>
    </location>
</feature>
<evidence type="ECO:0000256" key="1">
    <source>
        <dbReference type="ARBA" id="ARBA00004417"/>
    </source>
</evidence>
<dbReference type="PANTHER" id="PTHR43297">
    <property type="entry name" value="OLIGOPEPTIDE TRANSPORT ATP-BINDING PROTEIN APPD"/>
    <property type="match status" value="1"/>
</dbReference>
<keyword evidence="6" id="KW-0067">ATP-binding</keyword>
<evidence type="ECO:0000313" key="9">
    <source>
        <dbReference type="EMBL" id="GAN54033.1"/>
    </source>
</evidence>
<evidence type="ECO:0000256" key="6">
    <source>
        <dbReference type="ARBA" id="ARBA00022840"/>
    </source>
</evidence>
<keyword evidence="7" id="KW-0472">Membrane</keyword>
<dbReference type="SUPFAM" id="SSF52540">
    <property type="entry name" value="P-loop containing nucleoside triphosphate hydrolases"/>
    <property type="match status" value="1"/>
</dbReference>
<evidence type="ECO:0000256" key="2">
    <source>
        <dbReference type="ARBA" id="ARBA00005417"/>
    </source>
</evidence>
<dbReference type="PROSITE" id="PS00211">
    <property type="entry name" value="ABC_TRANSPORTER_1"/>
    <property type="match status" value="1"/>
</dbReference>
<accession>A0A0D6ML82</accession>
<evidence type="ECO:0000313" key="10">
    <source>
        <dbReference type="Proteomes" id="UP000032679"/>
    </source>
</evidence>
<gene>
    <name evidence="9" type="ORF">Tasa_015_022</name>
</gene>
<dbReference type="FunFam" id="3.40.50.300:FF:000016">
    <property type="entry name" value="Oligopeptide ABC transporter ATP-binding component"/>
    <property type="match status" value="1"/>
</dbReference>
<reference evidence="9 10" key="1">
    <citation type="submission" date="2012-10" db="EMBL/GenBank/DDBJ databases">
        <title>Genome sequencing of Tanticharoenia sakaeratensis NBRC 103193.</title>
        <authorList>
            <person name="Azuma Y."/>
            <person name="Hadano H."/>
            <person name="Hirakawa H."/>
            <person name="Matsushita K."/>
        </authorList>
    </citation>
    <scope>NUCLEOTIDE SEQUENCE [LARGE SCALE GENOMIC DNA]</scope>
    <source>
        <strain evidence="9 10">NBRC 103193</strain>
    </source>
</reference>
<dbReference type="GO" id="GO:0055085">
    <property type="term" value="P:transmembrane transport"/>
    <property type="evidence" value="ECO:0007669"/>
    <property type="project" value="UniProtKB-ARBA"/>
</dbReference>
<dbReference type="GO" id="GO:0005524">
    <property type="term" value="F:ATP binding"/>
    <property type="evidence" value="ECO:0007669"/>
    <property type="project" value="UniProtKB-KW"/>
</dbReference>
<dbReference type="NCBIfam" id="TIGR01727">
    <property type="entry name" value="oligo_HPY"/>
    <property type="match status" value="1"/>
</dbReference>
<dbReference type="RefSeq" id="WP_048848567.1">
    <property type="nucleotide sequence ID" value="NZ_BALE01000015.1"/>
</dbReference>
<sequence length="335" mass="35591">MTQDPVLEVSGLRVDFADVAALDAVSFHIARGETLALVGESGSGKSVTALAVMGLLRGGSIRDGRILFSDGEKRVDLAALTARQRRAVQGRGIGMIFQEPMSALNPSMRIGAQIGECLALHRPDIVGRRATRQAAEALLGRTGIADPAQCLEAYPHRLSGGMRQRVMIAMALSARPALLIADEPTTALDASTQGRILALIRELATEMGTSTLFITHDLGAAAVIADRVAVLYAGRLMEEGPIREVLRAPRHPYTRGLLASMPDPSSMIVDATGRRRLRVMPGSVPLPAARPVSCAFAPRCDQSLPPCVAAPVQAREFVGARRVACVRADEWAVAP</sequence>
<dbReference type="Proteomes" id="UP000032679">
    <property type="component" value="Unassembled WGS sequence"/>
</dbReference>
<evidence type="ECO:0000256" key="4">
    <source>
        <dbReference type="ARBA" id="ARBA00022475"/>
    </source>
</evidence>
<dbReference type="InterPro" id="IPR003593">
    <property type="entry name" value="AAA+_ATPase"/>
</dbReference>
<evidence type="ECO:0000256" key="7">
    <source>
        <dbReference type="ARBA" id="ARBA00023136"/>
    </source>
</evidence>
<evidence type="ECO:0000259" key="8">
    <source>
        <dbReference type="PROSITE" id="PS50893"/>
    </source>
</evidence>
<dbReference type="PROSITE" id="PS50893">
    <property type="entry name" value="ABC_TRANSPORTER_2"/>
    <property type="match status" value="1"/>
</dbReference>
<dbReference type="Gene3D" id="3.40.50.300">
    <property type="entry name" value="P-loop containing nucleotide triphosphate hydrolases"/>
    <property type="match status" value="1"/>
</dbReference>
<comment type="similarity">
    <text evidence="2">Belongs to the ABC transporter superfamily.</text>
</comment>
<dbReference type="EMBL" id="BALE01000015">
    <property type="protein sequence ID" value="GAN54033.1"/>
    <property type="molecule type" value="Genomic_DNA"/>
</dbReference>
<organism evidence="9 10">
    <name type="scientific">Tanticharoenia sakaeratensis NBRC 103193</name>
    <dbReference type="NCBI Taxonomy" id="1231623"/>
    <lineage>
        <taxon>Bacteria</taxon>
        <taxon>Pseudomonadati</taxon>
        <taxon>Pseudomonadota</taxon>
        <taxon>Alphaproteobacteria</taxon>
        <taxon>Acetobacterales</taxon>
        <taxon>Acetobacteraceae</taxon>
        <taxon>Tanticharoenia</taxon>
    </lineage>
</organism>
<evidence type="ECO:0000256" key="3">
    <source>
        <dbReference type="ARBA" id="ARBA00022448"/>
    </source>
</evidence>
<name>A0A0D6ML82_9PROT</name>
<dbReference type="CDD" id="cd03257">
    <property type="entry name" value="ABC_NikE_OppD_transporters"/>
    <property type="match status" value="1"/>
</dbReference>
<keyword evidence="3" id="KW-0813">Transport</keyword>